<dbReference type="Proteomes" id="UP000054408">
    <property type="component" value="Unassembled WGS sequence"/>
</dbReference>
<protein>
    <submittedName>
        <fullName evidence="1">Uncharacterized protein</fullName>
    </submittedName>
</protein>
<evidence type="ECO:0000313" key="1">
    <source>
        <dbReference type="EMBL" id="KNC48824.1"/>
    </source>
</evidence>
<name>A0A0L0D903_THETB</name>
<evidence type="ECO:0000313" key="2">
    <source>
        <dbReference type="Proteomes" id="UP000054408"/>
    </source>
</evidence>
<sequence>METANRAVAEKQMEVKTTEMEAALAEADAGLRHGLESPVTVVARAGDGRLEAVPYPEAALEEVEALALAVKAAAHELALGGGSLAGEYLKARADALLSNHYRVSEEMWMEWMASGVTAGAPLVVALGPYVTRAEMGGGVCKTAWLCATGVYDAAATRIVVGALDGWSALNAELPGVEAGAALLRLPQVCIRVVNVVMLAGLDPRAPPPLALNLPCEAVVRSTRGAVALVLGNVAAAVHARVAAPLAALIAEPGLPQPKLDDLVYLVAARQVAYALGPAVLVVDEHSLESVEGALGESALVLEELKGLLLGLYVARQHAPRTRWASLVATFVINTLRSLRLLLADGDAGASAAAHTAVLGWLFRVQALSVVSGLAPDSKKASSGEETSEVVVVAHAQILRAPASRKWISWDAAVFGERLAGGVGLVLGLISAGDAAAASEWISLLSGEYESQAAKVEAVLSQNAVARSVPVSITLAGYEAGAAADV</sequence>
<gene>
    <name evidence="1" type="ORF">AMSG_04569</name>
</gene>
<dbReference type="EMBL" id="GL349452">
    <property type="protein sequence ID" value="KNC48824.1"/>
    <property type="molecule type" value="Genomic_DNA"/>
</dbReference>
<dbReference type="RefSeq" id="XP_013758244.1">
    <property type="nucleotide sequence ID" value="XM_013902790.1"/>
</dbReference>
<dbReference type="STRING" id="461836.A0A0L0D903"/>
<accession>A0A0L0D903</accession>
<dbReference type="GeneID" id="25564106"/>
<dbReference type="AlphaFoldDB" id="A0A0L0D903"/>
<keyword evidence="2" id="KW-1185">Reference proteome</keyword>
<organism evidence="1 2">
    <name type="scientific">Thecamonas trahens ATCC 50062</name>
    <dbReference type="NCBI Taxonomy" id="461836"/>
    <lineage>
        <taxon>Eukaryota</taxon>
        <taxon>Apusozoa</taxon>
        <taxon>Apusomonadida</taxon>
        <taxon>Apusomonadidae</taxon>
        <taxon>Thecamonas</taxon>
    </lineage>
</organism>
<proteinExistence type="predicted"/>
<reference evidence="1 2" key="1">
    <citation type="submission" date="2010-05" db="EMBL/GenBank/DDBJ databases">
        <title>The Genome Sequence of Thecamonas trahens ATCC 50062.</title>
        <authorList>
            <consortium name="The Broad Institute Genome Sequencing Platform"/>
            <person name="Russ C."/>
            <person name="Cuomo C."/>
            <person name="Shea T."/>
            <person name="Young S.K."/>
            <person name="Zeng Q."/>
            <person name="Koehrsen M."/>
            <person name="Haas B."/>
            <person name="Borodovsky M."/>
            <person name="Guigo R."/>
            <person name="Alvarado L."/>
            <person name="Berlin A."/>
            <person name="Bochicchio J."/>
            <person name="Borenstein D."/>
            <person name="Chapman S."/>
            <person name="Chen Z."/>
            <person name="Freedman E."/>
            <person name="Gellesch M."/>
            <person name="Goldberg J."/>
            <person name="Griggs A."/>
            <person name="Gujja S."/>
            <person name="Heilman E."/>
            <person name="Heiman D."/>
            <person name="Hepburn T."/>
            <person name="Howarth C."/>
            <person name="Jen D."/>
            <person name="Larson L."/>
            <person name="Mehta T."/>
            <person name="Park D."/>
            <person name="Pearson M."/>
            <person name="Roberts A."/>
            <person name="Saif S."/>
            <person name="Shenoy N."/>
            <person name="Sisk P."/>
            <person name="Stolte C."/>
            <person name="Sykes S."/>
            <person name="Thomson T."/>
            <person name="Walk T."/>
            <person name="White J."/>
            <person name="Yandava C."/>
            <person name="Burger G."/>
            <person name="Gray M.W."/>
            <person name="Holland P.W.H."/>
            <person name="King N."/>
            <person name="Lang F.B.F."/>
            <person name="Roger A.J."/>
            <person name="Ruiz-Trillo I."/>
            <person name="Lander E."/>
            <person name="Nusbaum C."/>
        </authorList>
    </citation>
    <scope>NUCLEOTIDE SEQUENCE [LARGE SCALE GENOMIC DNA]</scope>
    <source>
        <strain evidence="1 2">ATCC 50062</strain>
    </source>
</reference>